<comment type="caution">
    <text evidence="1">The sequence shown here is derived from an EMBL/GenBank/DDBJ whole genome shotgun (WGS) entry which is preliminary data.</text>
</comment>
<name>A0A532V3R7_UNCL8</name>
<organism evidence="1 2">
    <name type="scientific">candidate division LCP-89 bacterium B3_LCP</name>
    <dbReference type="NCBI Taxonomy" id="2012998"/>
    <lineage>
        <taxon>Bacteria</taxon>
        <taxon>Pseudomonadati</taxon>
        <taxon>Bacteria division LCP-89</taxon>
    </lineage>
</organism>
<dbReference type="EMBL" id="NJBN01000002">
    <property type="protein sequence ID" value="TKJ41861.1"/>
    <property type="molecule type" value="Genomic_DNA"/>
</dbReference>
<dbReference type="InterPro" id="IPR036412">
    <property type="entry name" value="HAD-like_sf"/>
</dbReference>
<dbReference type="Gene3D" id="3.40.50.1000">
    <property type="entry name" value="HAD superfamily/HAD-like"/>
    <property type="match status" value="1"/>
</dbReference>
<reference evidence="1 2" key="1">
    <citation type="submission" date="2017-06" db="EMBL/GenBank/DDBJ databases">
        <title>Novel microbial phyla capable of carbon fixation and sulfur reduction in deep-sea sediments.</title>
        <authorList>
            <person name="Huang J."/>
            <person name="Baker B."/>
            <person name="Wang Y."/>
        </authorList>
    </citation>
    <scope>NUCLEOTIDE SEQUENCE [LARGE SCALE GENOMIC DNA]</scope>
    <source>
        <strain evidence="1">B3_LCP</strain>
    </source>
</reference>
<evidence type="ECO:0008006" key="3">
    <source>
        <dbReference type="Google" id="ProtNLM"/>
    </source>
</evidence>
<gene>
    <name evidence="1" type="ORF">CEE37_04645</name>
</gene>
<dbReference type="AlphaFoldDB" id="A0A532V3R7"/>
<dbReference type="Gene3D" id="3.30.980.20">
    <property type="entry name" value="Putative mannosyl-3-phosphoglycerate phosphatase, domain 2"/>
    <property type="match status" value="1"/>
</dbReference>
<sequence>MVTDNRQFIVFSGLYGSMFNPEAPDIDDLLSTIERLQGEKIPLIITSDRTADEVFSTVQRMSLKGPLIVESGGAIYIPEDEFSVEFNYQDTVENYKIIEFGVKHEFILEKLADLRTHNGFKVLGLSEMSPDQISDMGLLSLDEIRAAQARRFSEPILFEGDADEMHRFHAELEHMNLRCISRGNYHIITGDHDEGSAVRFLVQLYREEFPQMQIITIGLGDNFIDAPMLHAVDQPVLLRKPDGKFDSEVGKRGLRFTKNPGHLGWSQAVNAIIDDTEN</sequence>
<protein>
    <recommendedName>
        <fullName evidence="3">Mannosyl-3-phosphoglycerate phosphatase</fullName>
    </recommendedName>
</protein>
<accession>A0A532V3R7</accession>
<evidence type="ECO:0000313" key="2">
    <source>
        <dbReference type="Proteomes" id="UP000319619"/>
    </source>
</evidence>
<dbReference type="Proteomes" id="UP000319619">
    <property type="component" value="Unassembled WGS sequence"/>
</dbReference>
<dbReference type="Pfam" id="PF08282">
    <property type="entry name" value="Hydrolase_3"/>
    <property type="match status" value="1"/>
</dbReference>
<dbReference type="SUPFAM" id="SSF56784">
    <property type="entry name" value="HAD-like"/>
    <property type="match status" value="1"/>
</dbReference>
<proteinExistence type="predicted"/>
<evidence type="ECO:0000313" key="1">
    <source>
        <dbReference type="EMBL" id="TKJ41861.1"/>
    </source>
</evidence>
<dbReference type="InterPro" id="IPR023214">
    <property type="entry name" value="HAD_sf"/>
</dbReference>